<accession>X1IMV5</accession>
<dbReference type="AlphaFoldDB" id="X1IMV5"/>
<reference evidence="1" key="1">
    <citation type="journal article" date="2014" name="Front. Microbiol.">
        <title>High frequency of phylogenetically diverse reductive dehalogenase-homologous genes in deep subseafloor sedimentary metagenomes.</title>
        <authorList>
            <person name="Kawai M."/>
            <person name="Futagami T."/>
            <person name="Toyoda A."/>
            <person name="Takaki Y."/>
            <person name="Nishi S."/>
            <person name="Hori S."/>
            <person name="Arai W."/>
            <person name="Tsubouchi T."/>
            <person name="Morono Y."/>
            <person name="Uchiyama I."/>
            <person name="Ito T."/>
            <person name="Fujiyama A."/>
            <person name="Inagaki F."/>
            <person name="Takami H."/>
        </authorList>
    </citation>
    <scope>NUCLEOTIDE SEQUENCE</scope>
    <source>
        <strain evidence="1">Expedition CK06-06</strain>
    </source>
</reference>
<proteinExistence type="predicted"/>
<gene>
    <name evidence="1" type="ORF">S03H2_43461</name>
</gene>
<feature type="non-terminal residue" evidence="1">
    <location>
        <position position="1"/>
    </location>
</feature>
<sequence length="248" mass="27306">VVFVARLIPSSLLIGLRGSIGAQSFSVWRKSIYYVKTKVDHISQPDTVAQQSVRNKLRSMVIWWKNALTQAQRDEWGTFAKSRRDLDNQAGGMRQIIQGNSRPGTGYHSFIELGMNKATAGFVPAIPLSDPPFDEIPPDGINALFASYRGAPNDDMIVEWVEPDTYPPDSRLRLWIRSPNNIYHRQISETPAIADETDTIIGAQSVGGATVLFSALAHNMPIYLQADVIAPSGQLSSPSNTVVRVTEA</sequence>
<dbReference type="EMBL" id="BARU01027115">
    <property type="protein sequence ID" value="GAH70565.1"/>
    <property type="molecule type" value="Genomic_DNA"/>
</dbReference>
<evidence type="ECO:0000313" key="1">
    <source>
        <dbReference type="EMBL" id="GAH70565.1"/>
    </source>
</evidence>
<name>X1IMV5_9ZZZZ</name>
<protein>
    <submittedName>
        <fullName evidence="1">Uncharacterized protein</fullName>
    </submittedName>
</protein>
<organism evidence="1">
    <name type="scientific">marine sediment metagenome</name>
    <dbReference type="NCBI Taxonomy" id="412755"/>
    <lineage>
        <taxon>unclassified sequences</taxon>
        <taxon>metagenomes</taxon>
        <taxon>ecological metagenomes</taxon>
    </lineage>
</organism>
<comment type="caution">
    <text evidence="1">The sequence shown here is derived from an EMBL/GenBank/DDBJ whole genome shotgun (WGS) entry which is preliminary data.</text>
</comment>